<dbReference type="RefSeq" id="WP_105532443.1">
    <property type="nucleotide sequence ID" value="NZ_PUGF01000012.1"/>
</dbReference>
<dbReference type="OrthoDB" id="8748046at2"/>
<comment type="caution">
    <text evidence="2">The sequence shown here is derived from an EMBL/GenBank/DDBJ whole genome shotgun (WGS) entry which is preliminary data.</text>
</comment>
<sequence length="237" mass="25674">MDAALEQEAEVVNEYVTVPETTLPNGTVVPAFKVGKYITGRENDALAITATAAPWVEINFADAQSEAEKAGLKLITETQYLAIAHNIAQQAINWTSGIVGEGSIFQGIRDYSVDEAQPGTYESEDADERRWHELSTGERVFDFAGNCYTWIFDDVQGDENGIVAKAFAADSPSITTAPAPSYTKGMGWYPSAGCDLSSYALVRGGCWSSGDYAGVFLLNRDSPDYGNDDVGFRCTFK</sequence>
<dbReference type="Pfam" id="PF03781">
    <property type="entry name" value="FGE-sulfatase"/>
    <property type="match status" value="1"/>
</dbReference>
<gene>
    <name evidence="2" type="ORF">S2091_2683</name>
</gene>
<keyword evidence="3" id="KW-1185">Reference proteome</keyword>
<dbReference type="InterPro" id="IPR042095">
    <property type="entry name" value="SUMF_sf"/>
</dbReference>
<dbReference type="EMBL" id="PUGF01000012">
    <property type="protein sequence ID" value="PRC92628.1"/>
    <property type="molecule type" value="Genomic_DNA"/>
</dbReference>
<evidence type="ECO:0000259" key="1">
    <source>
        <dbReference type="Pfam" id="PF03781"/>
    </source>
</evidence>
<dbReference type="AlphaFoldDB" id="A0A2S9GY44"/>
<reference evidence="2 3" key="1">
    <citation type="submission" date="2018-02" db="EMBL/GenBank/DDBJ databases">
        <title>Solimicrobium silvestre gen. nov., sp. nov., isolated from alpine forest soil.</title>
        <authorList>
            <person name="Margesin R."/>
            <person name="Albuquerque L."/>
            <person name="Zhang D.-C."/>
            <person name="Froufe H.J.C."/>
            <person name="Severino R."/>
            <person name="Roxo I."/>
            <person name="Egas C."/>
            <person name="Da Costa M.S."/>
        </authorList>
    </citation>
    <scope>NUCLEOTIDE SEQUENCE [LARGE SCALE GENOMIC DNA]</scope>
    <source>
        <strain evidence="2 3">S20-91</strain>
    </source>
</reference>
<dbReference type="Proteomes" id="UP000237839">
    <property type="component" value="Unassembled WGS sequence"/>
</dbReference>
<protein>
    <submittedName>
        <fullName evidence="2">Formylglycine-generating sulfatase enzyme</fullName>
    </submittedName>
</protein>
<accession>A0A2S9GY44</accession>
<dbReference type="Gene3D" id="3.90.1580.10">
    <property type="entry name" value="paralog of FGE (formylglycine-generating enzyme)"/>
    <property type="match status" value="1"/>
</dbReference>
<proteinExistence type="predicted"/>
<evidence type="ECO:0000313" key="3">
    <source>
        <dbReference type="Proteomes" id="UP000237839"/>
    </source>
</evidence>
<dbReference type="SUPFAM" id="SSF56436">
    <property type="entry name" value="C-type lectin-like"/>
    <property type="match status" value="1"/>
</dbReference>
<feature type="domain" description="Sulfatase-modifying factor enzyme-like" evidence="1">
    <location>
        <begin position="51"/>
        <end position="234"/>
    </location>
</feature>
<name>A0A2S9GY44_9BURK</name>
<evidence type="ECO:0000313" key="2">
    <source>
        <dbReference type="EMBL" id="PRC92628.1"/>
    </source>
</evidence>
<dbReference type="InterPro" id="IPR005532">
    <property type="entry name" value="SUMF_dom"/>
</dbReference>
<dbReference type="InterPro" id="IPR016187">
    <property type="entry name" value="CTDL_fold"/>
</dbReference>
<organism evidence="2 3">
    <name type="scientific">Solimicrobium silvestre</name>
    <dbReference type="NCBI Taxonomy" id="2099400"/>
    <lineage>
        <taxon>Bacteria</taxon>
        <taxon>Pseudomonadati</taxon>
        <taxon>Pseudomonadota</taxon>
        <taxon>Betaproteobacteria</taxon>
        <taxon>Burkholderiales</taxon>
        <taxon>Oxalobacteraceae</taxon>
        <taxon>Solimicrobium</taxon>
    </lineage>
</organism>